<dbReference type="Proteomes" id="UP000092687">
    <property type="component" value="Chromosome"/>
</dbReference>
<dbReference type="STRING" id="1215089.BBI08_08900"/>
<dbReference type="EMBL" id="CP016537">
    <property type="protein sequence ID" value="ANU13959.1"/>
    <property type="molecule type" value="Genomic_DNA"/>
</dbReference>
<dbReference type="SUPFAM" id="SSF55729">
    <property type="entry name" value="Acyl-CoA N-acyltransferases (Nat)"/>
    <property type="match status" value="1"/>
</dbReference>
<dbReference type="KEGG" id="phc:BBI08_08900"/>
<organism evidence="2 3">
    <name type="scientific">Planococcus halocryophilus</name>
    <dbReference type="NCBI Taxonomy" id="1215089"/>
    <lineage>
        <taxon>Bacteria</taxon>
        <taxon>Bacillati</taxon>
        <taxon>Bacillota</taxon>
        <taxon>Bacilli</taxon>
        <taxon>Bacillales</taxon>
        <taxon>Caryophanaceae</taxon>
        <taxon>Planococcus</taxon>
    </lineage>
</organism>
<feature type="domain" description="N-acetyltransferase" evidence="1">
    <location>
        <begin position="7"/>
        <end position="169"/>
    </location>
</feature>
<dbReference type="Pfam" id="PF13302">
    <property type="entry name" value="Acetyltransf_3"/>
    <property type="match status" value="1"/>
</dbReference>
<name>A0A1C7DQU7_9BACL</name>
<proteinExistence type="predicted"/>
<evidence type="ECO:0000313" key="3">
    <source>
        <dbReference type="Proteomes" id="UP000092687"/>
    </source>
</evidence>
<dbReference type="AlphaFoldDB" id="A0A1C7DQU7"/>
<dbReference type="Gene3D" id="3.40.630.30">
    <property type="match status" value="1"/>
</dbReference>
<evidence type="ECO:0000313" key="2">
    <source>
        <dbReference type="EMBL" id="ANU13959.1"/>
    </source>
</evidence>
<evidence type="ECO:0000259" key="1">
    <source>
        <dbReference type="PROSITE" id="PS51186"/>
    </source>
</evidence>
<keyword evidence="3" id="KW-1185">Reference proteome</keyword>
<dbReference type="PANTHER" id="PTHR43415:SF3">
    <property type="entry name" value="GNAT-FAMILY ACETYLTRANSFERASE"/>
    <property type="match status" value="1"/>
</dbReference>
<accession>A0A1C7DQU7</accession>
<dbReference type="InterPro" id="IPR000182">
    <property type="entry name" value="GNAT_dom"/>
</dbReference>
<dbReference type="GO" id="GO:0016747">
    <property type="term" value="F:acyltransferase activity, transferring groups other than amino-acyl groups"/>
    <property type="evidence" value="ECO:0007669"/>
    <property type="project" value="InterPro"/>
</dbReference>
<gene>
    <name evidence="2" type="ORF">BBI08_08900</name>
</gene>
<reference evidence="3" key="2">
    <citation type="submission" date="2016-10" db="EMBL/GenBank/DDBJ databases">
        <authorList>
            <person name="See-Too W.S."/>
        </authorList>
    </citation>
    <scope>NUCLEOTIDE SEQUENCE [LARGE SCALE GENOMIC DNA]</scope>
    <source>
        <strain evidence="3">DSM 24743</strain>
    </source>
</reference>
<dbReference type="InterPro" id="IPR016181">
    <property type="entry name" value="Acyl_CoA_acyltransferase"/>
</dbReference>
<dbReference type="RefSeq" id="WP_040850577.1">
    <property type="nucleotide sequence ID" value="NZ_CP016537.2"/>
</dbReference>
<protein>
    <recommendedName>
        <fullName evidence="1">N-acetyltransferase domain-containing protein</fullName>
    </recommendedName>
</protein>
<dbReference type="PANTHER" id="PTHR43415">
    <property type="entry name" value="SPERMIDINE N(1)-ACETYLTRANSFERASE"/>
    <property type="match status" value="1"/>
</dbReference>
<dbReference type="PROSITE" id="PS51186">
    <property type="entry name" value="GNAT"/>
    <property type="match status" value="1"/>
</dbReference>
<dbReference type="OrthoDB" id="9795206at2"/>
<sequence>MIIGSRVQLIALNEEVMNLSLKWINDPEIRIYTGAKFPVTRNEHEVWFDSKATNKYNKTFAIQIIETGKIIGIVGNTDYDPLNRTTYPYIYIGEKDSQGKGIGQESFNLILDFCFEVLNVNRVYGYLFEYNSDSKNMLLKCGYKLEGTLEKHWYKDGSYHDVLVMGKVR</sequence>
<reference evidence="3" key="1">
    <citation type="submission" date="2016-07" db="EMBL/GenBank/DDBJ databases">
        <authorList>
            <person name="See-Too W.S."/>
        </authorList>
    </citation>
    <scope>NUCLEOTIDE SEQUENCE [LARGE SCALE GENOMIC DNA]</scope>
    <source>
        <strain evidence="3">DSM 24743</strain>
    </source>
</reference>